<protein>
    <submittedName>
        <fullName evidence="1">Uncharacterized protein</fullName>
    </submittedName>
</protein>
<sequence>MRAGSQNSKVWSPSPFTMYHADELPPYTPASEKEDTRGQVAWRSLSQLASSRLLSLVAGGGRGSKKGIPKQLPFSPSSRFPTVTGFPPPFLAAALSRSSPLQTRTTVEVGPSSSTPVVTPVVQSVRSAGVPPTGAVPATVNAHHDTTHVAHHRAPYFFKVQHQGSIVTAIQINGDINLTLLFNTGCDVWSWGDLGGGEVPGGLKKNSRVIGKVKNTMWHANYPSGCNFPIWYLLGWPDQLARLRGGKLLPYMAGEGGRGGLGEVEKKNYRPHIRILNPASPLDNSNEKP</sequence>
<organism evidence="1 2">
    <name type="scientific">Mycena pura</name>
    <dbReference type="NCBI Taxonomy" id="153505"/>
    <lineage>
        <taxon>Eukaryota</taxon>
        <taxon>Fungi</taxon>
        <taxon>Dikarya</taxon>
        <taxon>Basidiomycota</taxon>
        <taxon>Agaricomycotina</taxon>
        <taxon>Agaricomycetes</taxon>
        <taxon>Agaricomycetidae</taxon>
        <taxon>Agaricales</taxon>
        <taxon>Marasmiineae</taxon>
        <taxon>Mycenaceae</taxon>
        <taxon>Mycena</taxon>
    </lineage>
</organism>
<evidence type="ECO:0000313" key="2">
    <source>
        <dbReference type="Proteomes" id="UP001219525"/>
    </source>
</evidence>
<dbReference type="EMBL" id="JARJCW010000015">
    <property type="protein sequence ID" value="KAJ7216355.1"/>
    <property type="molecule type" value="Genomic_DNA"/>
</dbReference>
<accession>A0AAD6YF44</accession>
<reference evidence="1" key="1">
    <citation type="submission" date="2023-03" db="EMBL/GenBank/DDBJ databases">
        <title>Massive genome expansion in bonnet fungi (Mycena s.s.) driven by repeated elements and novel gene families across ecological guilds.</title>
        <authorList>
            <consortium name="Lawrence Berkeley National Laboratory"/>
            <person name="Harder C.B."/>
            <person name="Miyauchi S."/>
            <person name="Viragh M."/>
            <person name="Kuo A."/>
            <person name="Thoen E."/>
            <person name="Andreopoulos B."/>
            <person name="Lu D."/>
            <person name="Skrede I."/>
            <person name="Drula E."/>
            <person name="Henrissat B."/>
            <person name="Morin E."/>
            <person name="Kohler A."/>
            <person name="Barry K."/>
            <person name="LaButti K."/>
            <person name="Morin E."/>
            <person name="Salamov A."/>
            <person name="Lipzen A."/>
            <person name="Mereny Z."/>
            <person name="Hegedus B."/>
            <person name="Baldrian P."/>
            <person name="Stursova M."/>
            <person name="Weitz H."/>
            <person name="Taylor A."/>
            <person name="Grigoriev I.V."/>
            <person name="Nagy L.G."/>
            <person name="Martin F."/>
            <person name="Kauserud H."/>
        </authorList>
    </citation>
    <scope>NUCLEOTIDE SEQUENCE</scope>
    <source>
        <strain evidence="1">9144</strain>
    </source>
</reference>
<dbReference type="Proteomes" id="UP001219525">
    <property type="component" value="Unassembled WGS sequence"/>
</dbReference>
<name>A0AAD6YF44_9AGAR</name>
<comment type="caution">
    <text evidence="1">The sequence shown here is derived from an EMBL/GenBank/DDBJ whole genome shotgun (WGS) entry which is preliminary data.</text>
</comment>
<proteinExistence type="predicted"/>
<keyword evidence="2" id="KW-1185">Reference proteome</keyword>
<dbReference type="AlphaFoldDB" id="A0AAD6YF44"/>
<gene>
    <name evidence="1" type="ORF">GGX14DRAFT_604434</name>
</gene>
<evidence type="ECO:0000313" key="1">
    <source>
        <dbReference type="EMBL" id="KAJ7216355.1"/>
    </source>
</evidence>